<dbReference type="AlphaFoldDB" id="A0A5C5RUH1"/>
<gene>
    <name evidence="1" type="ORF">FK268_00750</name>
</gene>
<evidence type="ECO:0000313" key="2">
    <source>
        <dbReference type="Proteomes" id="UP000319792"/>
    </source>
</evidence>
<sequence>MSTWEELQRTSITEVRRRAAIVDTWNDIEPVEVPGGKRFAWNDGGGQAAGWFFAADGRVLLLTYEHESTLNFYDGDFAEQRAVFGGVPEDLVAMVANQPENYEFLNVSDNEGASLPHASGVFWFDGAQWHVAPGLIEYCTTHDIPLFTSDGFAFDVGFDYALAAYRFGQEFTPESLIAEQVANGYYQEPGEKETALGLLRTVFAEYDAAPR</sequence>
<proteinExistence type="predicted"/>
<keyword evidence="2" id="KW-1185">Reference proteome</keyword>
<comment type="caution">
    <text evidence="1">The sequence shown here is derived from an EMBL/GenBank/DDBJ whole genome shotgun (WGS) entry which is preliminary data.</text>
</comment>
<dbReference type="RefSeq" id="WP_146430223.1">
    <property type="nucleotide sequence ID" value="NZ_VIGV01000001.1"/>
</dbReference>
<reference evidence="1 2" key="1">
    <citation type="submission" date="2019-08" db="EMBL/GenBank/DDBJ databases">
        <title>Tsukamurella conjunctivitidis sp. nov., Tsukamurella assacharolytica sp. nov. and Tsukamurella sputae sp. nov. isolated from patients with conjunctivitis, bacteraemia (lymphoma) and respiratory infection (sputum) in Hong Kong.</title>
        <authorList>
            <person name="Fok K.M.N."/>
            <person name="Fong J.Y.H."/>
        </authorList>
    </citation>
    <scope>NUCLEOTIDE SEQUENCE [LARGE SCALE GENOMIC DNA]</scope>
    <source>
        <strain evidence="1 2">HKU70</strain>
    </source>
</reference>
<name>A0A5C5RUH1_9ACTN</name>
<organism evidence="1 2">
    <name type="scientific">Tsukamurella sputi</name>
    <dbReference type="NCBI Taxonomy" id="2591848"/>
    <lineage>
        <taxon>Bacteria</taxon>
        <taxon>Bacillati</taxon>
        <taxon>Actinomycetota</taxon>
        <taxon>Actinomycetes</taxon>
        <taxon>Mycobacteriales</taxon>
        <taxon>Tsukamurellaceae</taxon>
        <taxon>Tsukamurella</taxon>
    </lineage>
</organism>
<protein>
    <submittedName>
        <fullName evidence="1">Uncharacterized protein</fullName>
    </submittedName>
</protein>
<dbReference type="OrthoDB" id="4991189at2"/>
<accession>A0A5C5RUH1</accession>
<dbReference type="Proteomes" id="UP000319792">
    <property type="component" value="Unassembled WGS sequence"/>
</dbReference>
<evidence type="ECO:0000313" key="1">
    <source>
        <dbReference type="EMBL" id="TWS25835.1"/>
    </source>
</evidence>
<dbReference type="EMBL" id="VIGV01000001">
    <property type="protein sequence ID" value="TWS25835.1"/>
    <property type="molecule type" value="Genomic_DNA"/>
</dbReference>